<keyword evidence="6" id="KW-0732">Signal</keyword>
<evidence type="ECO:0000256" key="6">
    <source>
        <dbReference type="RuleBase" id="RU361192"/>
    </source>
</evidence>
<sequence>MIRIAVAGVVLAASGVLMPAAAAQAGTVRAPVVNLALAGTATADTGTASAAVDGDAATAWCPAGASGAVTVDLKRVRRLDGFGVTLLGSVSARVRIATATASGRFRVARTADVAAGTPVWLRAPGKARWVRLSMDGDGGVPCLGELRTLGRGEPMIVGHDLSFAVQEAAAGARYTDRGRAAPPERILADHGANYVRLRLWVNPPAGYSDLPNVLAMARRAKAAGMRLLLDPHYSDFWADPQKQPTPEAWAGQDLDTLAATVRTYTRDVLNRLSAQGTPADMLQLGNEIRNGMLWPTGYIDWSKGTGWDALGTLLRAAAAGARDARGRTPRLVVHFDQGGDNAWSRSFFDHVVAQRVPFDVIGLSYYPFWHGTLSDLRANLDDLAARYRRDVAVVETQYGWTLANGDGLGNFLWQESQLVPGYPASPDGQTAFLSDLLSIVAAVPHGRGAGVFYWQPEWIPGVGWAPGEGTPNDNLTLFDFQGRALRSVGFTDPLRG</sequence>
<evidence type="ECO:0000256" key="1">
    <source>
        <dbReference type="ARBA" id="ARBA00001695"/>
    </source>
</evidence>
<dbReference type="InterPro" id="IPR011683">
    <property type="entry name" value="Glyco_hydro_53"/>
</dbReference>
<dbReference type="Pfam" id="PF07745">
    <property type="entry name" value="Glyco_hydro_53"/>
    <property type="match status" value="1"/>
</dbReference>
<comment type="caution">
    <text evidence="8">The sequence shown here is derived from an EMBL/GenBank/DDBJ whole genome shotgun (WGS) entry which is preliminary data.</text>
</comment>
<dbReference type="InterPro" id="IPR000421">
    <property type="entry name" value="FA58C"/>
</dbReference>
<evidence type="ECO:0000256" key="4">
    <source>
        <dbReference type="ARBA" id="ARBA00022801"/>
    </source>
</evidence>
<keyword evidence="5 6" id="KW-0326">Glycosidase</keyword>
<comment type="catalytic activity">
    <reaction evidence="1 6">
        <text>The enzyme specifically hydrolyzes (1-&gt;4)-beta-D-galactosidic linkages in type I arabinogalactans.</text>
        <dbReference type="EC" id="3.2.1.89"/>
    </reaction>
</comment>
<comment type="similarity">
    <text evidence="2 6">Belongs to the glycosyl hydrolase 53 family.</text>
</comment>
<gene>
    <name evidence="8" type="ORF">ACFQZM_26820</name>
</gene>
<feature type="signal peptide" evidence="6">
    <location>
        <begin position="1"/>
        <end position="25"/>
    </location>
</feature>
<feature type="chain" id="PRO_5044977499" description="Arabinogalactan endo-beta-1,4-galactanase" evidence="6">
    <location>
        <begin position="26"/>
        <end position="496"/>
    </location>
</feature>
<dbReference type="InterPro" id="IPR017853">
    <property type="entry name" value="GH"/>
</dbReference>
<dbReference type="PANTHER" id="PTHR34983">
    <property type="entry name" value="ARABINOGALACTAN ENDO-BETA-1,4-GALACTANASE A"/>
    <property type="match status" value="1"/>
</dbReference>
<dbReference type="SUPFAM" id="SSF49785">
    <property type="entry name" value="Galactose-binding domain-like"/>
    <property type="match status" value="1"/>
</dbReference>
<dbReference type="GO" id="GO:0016787">
    <property type="term" value="F:hydrolase activity"/>
    <property type="evidence" value="ECO:0007669"/>
    <property type="project" value="UniProtKB-KW"/>
</dbReference>
<dbReference type="EC" id="3.2.1.89" evidence="3 6"/>
<organism evidence="8 9">
    <name type="scientific">Actinomadura fibrosa</name>
    <dbReference type="NCBI Taxonomy" id="111802"/>
    <lineage>
        <taxon>Bacteria</taxon>
        <taxon>Bacillati</taxon>
        <taxon>Actinomycetota</taxon>
        <taxon>Actinomycetes</taxon>
        <taxon>Streptosporangiales</taxon>
        <taxon>Thermomonosporaceae</taxon>
        <taxon>Actinomadura</taxon>
    </lineage>
</organism>
<evidence type="ECO:0000256" key="3">
    <source>
        <dbReference type="ARBA" id="ARBA00012556"/>
    </source>
</evidence>
<dbReference type="PANTHER" id="PTHR34983:SF1">
    <property type="entry name" value="ARABINOGALACTAN ENDO-BETA-1,4-GALACTANASE A"/>
    <property type="match status" value="1"/>
</dbReference>
<dbReference type="RefSeq" id="WP_131759095.1">
    <property type="nucleotide sequence ID" value="NZ_CAACUY010000068.1"/>
</dbReference>
<evidence type="ECO:0000313" key="9">
    <source>
        <dbReference type="Proteomes" id="UP001597063"/>
    </source>
</evidence>
<protein>
    <recommendedName>
        <fullName evidence="3 6">Arabinogalactan endo-beta-1,4-galactanase</fullName>
        <ecNumber evidence="3 6">3.2.1.89</ecNumber>
    </recommendedName>
</protein>
<dbReference type="SUPFAM" id="SSF51445">
    <property type="entry name" value="(Trans)glycosidases"/>
    <property type="match status" value="1"/>
</dbReference>
<evidence type="ECO:0000259" key="7">
    <source>
        <dbReference type="Pfam" id="PF00754"/>
    </source>
</evidence>
<dbReference type="Proteomes" id="UP001597063">
    <property type="component" value="Unassembled WGS sequence"/>
</dbReference>
<dbReference type="Gene3D" id="2.60.120.260">
    <property type="entry name" value="Galactose-binding domain-like"/>
    <property type="match status" value="1"/>
</dbReference>
<dbReference type="InterPro" id="IPR008979">
    <property type="entry name" value="Galactose-bd-like_sf"/>
</dbReference>
<name>A0ABW2XRT3_9ACTN</name>
<keyword evidence="4 6" id="KW-0378">Hydrolase</keyword>
<keyword evidence="9" id="KW-1185">Reference proteome</keyword>
<evidence type="ECO:0000313" key="8">
    <source>
        <dbReference type="EMBL" id="MFD0688133.1"/>
    </source>
</evidence>
<proteinExistence type="inferred from homology"/>
<feature type="domain" description="F5/8 type C" evidence="7">
    <location>
        <begin position="43"/>
        <end position="136"/>
    </location>
</feature>
<dbReference type="Gene3D" id="3.20.20.80">
    <property type="entry name" value="Glycosidases"/>
    <property type="match status" value="1"/>
</dbReference>
<dbReference type="Pfam" id="PF00754">
    <property type="entry name" value="F5_F8_type_C"/>
    <property type="match status" value="1"/>
</dbReference>
<evidence type="ECO:0000256" key="2">
    <source>
        <dbReference type="ARBA" id="ARBA00010687"/>
    </source>
</evidence>
<evidence type="ECO:0000256" key="5">
    <source>
        <dbReference type="ARBA" id="ARBA00023295"/>
    </source>
</evidence>
<reference evidence="9" key="1">
    <citation type="journal article" date="2019" name="Int. J. Syst. Evol. Microbiol.">
        <title>The Global Catalogue of Microorganisms (GCM) 10K type strain sequencing project: providing services to taxonomists for standard genome sequencing and annotation.</title>
        <authorList>
            <consortium name="The Broad Institute Genomics Platform"/>
            <consortium name="The Broad Institute Genome Sequencing Center for Infectious Disease"/>
            <person name="Wu L."/>
            <person name="Ma J."/>
        </authorList>
    </citation>
    <scope>NUCLEOTIDE SEQUENCE [LARGE SCALE GENOMIC DNA]</scope>
    <source>
        <strain evidence="9">JCM 9371</strain>
    </source>
</reference>
<dbReference type="EMBL" id="JBHTGP010000013">
    <property type="protein sequence ID" value="MFD0688133.1"/>
    <property type="molecule type" value="Genomic_DNA"/>
</dbReference>
<accession>A0ABW2XRT3</accession>